<feature type="compositionally biased region" description="Basic and acidic residues" evidence="1">
    <location>
        <begin position="15"/>
        <end position="24"/>
    </location>
</feature>
<reference evidence="3" key="1">
    <citation type="submission" date="2020-06" db="EMBL/GenBank/DDBJ databases">
        <authorList>
            <person name="Onetto C."/>
        </authorList>
    </citation>
    <scope>NUCLEOTIDE SEQUENCE</scope>
</reference>
<name>A0A9N8K5X1_9PEZI</name>
<feature type="domain" description="SCA7" evidence="2">
    <location>
        <begin position="19"/>
        <end position="77"/>
    </location>
</feature>
<dbReference type="GO" id="GO:0006357">
    <property type="term" value="P:regulation of transcription by RNA polymerase II"/>
    <property type="evidence" value="ECO:0007669"/>
    <property type="project" value="TreeGrafter"/>
</dbReference>
<dbReference type="GO" id="GO:0000124">
    <property type="term" value="C:SAGA complex"/>
    <property type="evidence" value="ECO:0007669"/>
    <property type="project" value="InterPro"/>
</dbReference>
<sequence length="77" mass="8404">MNSTEIRNTAQVDSEQGKSPESKVTVDIERQCAVPLASGAQCPRDLTCTRHGMSAKRAVPGRSAPFDQLLAIYQRDD</sequence>
<evidence type="ECO:0000259" key="2">
    <source>
        <dbReference type="PROSITE" id="PS51505"/>
    </source>
</evidence>
<dbReference type="GO" id="GO:1904802">
    <property type="term" value="P:RITS complex assembly"/>
    <property type="evidence" value="ECO:0007669"/>
    <property type="project" value="TreeGrafter"/>
</dbReference>
<dbReference type="PANTHER" id="PTHR47805">
    <property type="entry name" value="SAGA-ASSOCIATED FACTOR 73"/>
    <property type="match status" value="1"/>
</dbReference>
<dbReference type="PROSITE" id="PS51505">
    <property type="entry name" value="SCA7"/>
    <property type="match status" value="1"/>
</dbReference>
<dbReference type="GO" id="GO:0031048">
    <property type="term" value="P:regulatory ncRNA-mediated heterochromatin formation"/>
    <property type="evidence" value="ECO:0007669"/>
    <property type="project" value="TreeGrafter"/>
</dbReference>
<protein>
    <recommendedName>
        <fullName evidence="2">SCA7 domain-containing protein</fullName>
    </recommendedName>
</protein>
<feature type="region of interest" description="Disordered" evidence="1">
    <location>
        <begin position="1"/>
        <end position="24"/>
    </location>
</feature>
<evidence type="ECO:0000313" key="4">
    <source>
        <dbReference type="Proteomes" id="UP000714618"/>
    </source>
</evidence>
<dbReference type="PANTHER" id="PTHR47805:SF1">
    <property type="entry name" value="SAGA-ASSOCIATED FACTOR 73"/>
    <property type="match status" value="1"/>
</dbReference>
<evidence type="ECO:0000256" key="1">
    <source>
        <dbReference type="SAM" id="MobiDB-lite"/>
    </source>
</evidence>
<keyword evidence="4" id="KW-1185">Reference proteome</keyword>
<gene>
    <name evidence="3" type="ORF">AWRI4233_LOCUS10109</name>
</gene>
<dbReference type="InterPro" id="IPR013243">
    <property type="entry name" value="SCA7_dom"/>
</dbReference>
<accession>A0A9N8K5X1</accession>
<dbReference type="Gene3D" id="6.10.140.670">
    <property type="match status" value="1"/>
</dbReference>
<dbReference type="AlphaFoldDB" id="A0A9N8K5X1"/>
<comment type="caution">
    <text evidence="3">The sequence shown here is derived from an EMBL/GenBank/DDBJ whole genome shotgun (WGS) entry which is preliminary data.</text>
</comment>
<dbReference type="InterPro" id="IPR037804">
    <property type="entry name" value="SGF73"/>
</dbReference>
<feature type="compositionally biased region" description="Polar residues" evidence="1">
    <location>
        <begin position="1"/>
        <end position="14"/>
    </location>
</feature>
<dbReference type="OrthoDB" id="21678at2759"/>
<dbReference type="Proteomes" id="UP000714618">
    <property type="component" value="Unassembled WGS sequence"/>
</dbReference>
<proteinExistence type="predicted"/>
<evidence type="ECO:0000313" key="3">
    <source>
        <dbReference type="EMBL" id="CAD0101284.1"/>
    </source>
</evidence>
<dbReference type="EMBL" id="CAIJEO010000013">
    <property type="protein sequence ID" value="CAD0101284.1"/>
    <property type="molecule type" value="Genomic_DNA"/>
</dbReference>
<organism evidence="3 4">
    <name type="scientific">Aureobasidium mustum</name>
    <dbReference type="NCBI Taxonomy" id="2773714"/>
    <lineage>
        <taxon>Eukaryota</taxon>
        <taxon>Fungi</taxon>
        <taxon>Dikarya</taxon>
        <taxon>Ascomycota</taxon>
        <taxon>Pezizomycotina</taxon>
        <taxon>Dothideomycetes</taxon>
        <taxon>Dothideomycetidae</taxon>
        <taxon>Dothideales</taxon>
        <taxon>Saccotheciaceae</taxon>
        <taxon>Aureobasidium</taxon>
    </lineage>
</organism>
<dbReference type="Pfam" id="PF08313">
    <property type="entry name" value="SCA7"/>
    <property type="match status" value="1"/>
</dbReference>